<evidence type="ECO:0000256" key="3">
    <source>
        <dbReference type="ARBA" id="ARBA00022960"/>
    </source>
</evidence>
<evidence type="ECO:0000256" key="1">
    <source>
        <dbReference type="ARBA" id="ARBA00009943"/>
    </source>
</evidence>
<dbReference type="EMBL" id="CAEZTT010000003">
    <property type="protein sequence ID" value="CAB4567471.1"/>
    <property type="molecule type" value="Genomic_DNA"/>
</dbReference>
<dbReference type="SUPFAM" id="SSF55729">
    <property type="entry name" value="Acyl-CoA N-acyltransferases (Nat)"/>
    <property type="match status" value="2"/>
</dbReference>
<evidence type="ECO:0000256" key="5">
    <source>
        <dbReference type="ARBA" id="ARBA00023315"/>
    </source>
</evidence>
<dbReference type="PANTHER" id="PTHR36174:SF1">
    <property type="entry name" value="LIPID II:GLYCINE GLYCYLTRANSFERASE"/>
    <property type="match status" value="1"/>
</dbReference>
<protein>
    <submittedName>
        <fullName evidence="7">Unannotated protein</fullName>
    </submittedName>
</protein>
<evidence type="ECO:0000313" key="7">
    <source>
        <dbReference type="EMBL" id="CAB4567471.1"/>
    </source>
</evidence>
<comment type="similarity">
    <text evidence="1">Belongs to the FemABX family.</text>
</comment>
<dbReference type="PANTHER" id="PTHR36174">
    <property type="entry name" value="LIPID II:GLYCINE GLYCYLTRANSFERASE"/>
    <property type="match status" value="1"/>
</dbReference>
<keyword evidence="3" id="KW-0133">Cell shape</keyword>
<accession>A0A6J6DTN2</accession>
<reference evidence="7" key="1">
    <citation type="submission" date="2020-05" db="EMBL/GenBank/DDBJ databases">
        <authorList>
            <person name="Chiriac C."/>
            <person name="Salcher M."/>
            <person name="Ghai R."/>
            <person name="Kavagutti S V."/>
        </authorList>
    </citation>
    <scope>NUCLEOTIDE SEQUENCE</scope>
</reference>
<keyword evidence="2" id="KW-0808">Transferase</keyword>
<evidence type="ECO:0000256" key="6">
    <source>
        <dbReference type="ARBA" id="ARBA00023316"/>
    </source>
</evidence>
<evidence type="ECO:0000256" key="4">
    <source>
        <dbReference type="ARBA" id="ARBA00022984"/>
    </source>
</evidence>
<gene>
    <name evidence="7" type="ORF">UFOPK1726_00077</name>
</gene>
<proteinExistence type="inferred from homology"/>
<dbReference type="GO" id="GO:0016755">
    <property type="term" value="F:aminoacyltransferase activity"/>
    <property type="evidence" value="ECO:0007669"/>
    <property type="project" value="InterPro"/>
</dbReference>
<dbReference type="GO" id="GO:0008360">
    <property type="term" value="P:regulation of cell shape"/>
    <property type="evidence" value="ECO:0007669"/>
    <property type="project" value="UniProtKB-KW"/>
</dbReference>
<dbReference type="GO" id="GO:0071555">
    <property type="term" value="P:cell wall organization"/>
    <property type="evidence" value="ECO:0007669"/>
    <property type="project" value="UniProtKB-KW"/>
</dbReference>
<keyword evidence="5" id="KW-0012">Acyltransferase</keyword>
<dbReference type="Gene3D" id="3.40.630.30">
    <property type="match status" value="2"/>
</dbReference>
<dbReference type="InterPro" id="IPR003447">
    <property type="entry name" value="FEMABX"/>
</dbReference>
<evidence type="ECO:0000256" key="2">
    <source>
        <dbReference type="ARBA" id="ARBA00022679"/>
    </source>
</evidence>
<dbReference type="InterPro" id="IPR050644">
    <property type="entry name" value="PG_Glycine_Bridge_Synth"/>
</dbReference>
<dbReference type="AlphaFoldDB" id="A0A6J6DTN2"/>
<name>A0A6J6DTN2_9ZZZZ</name>
<dbReference type="Pfam" id="PF02388">
    <property type="entry name" value="FemAB"/>
    <property type="match status" value="2"/>
</dbReference>
<dbReference type="PROSITE" id="PS51191">
    <property type="entry name" value="FEMABX"/>
    <property type="match status" value="1"/>
</dbReference>
<sequence>MQIIQLTESEYQSYLTTQPDYSFLQTPAWGRIKTGWSYELIGFKKTELIGVALVLYKSAPIFSKYKLAYIPEGPILNWVEFDSTALIELGKYLKAKNCFLLKLGPKVLLHRYGNADLKAGLADERINSISELNPIETKHIDLKAKLLDLGFKQESSSSFGDVQPRYTFEVDLTRSEQDILDDFNQQWRRNIKKANAAGVTIRIGNVSDLVKFHELYLETAKRDGFAPRSLSYFENYLTQFGKSARLYLAEHDGRVEAATIWVAVGDRAWYSYGASSTSGRELRPSNALQWKMMQDSKAAGFKVYDLRGISASLSASDPLVGLLNFKLGLGGTAVEWLGEFDLVLNKPIATAYALARRIK</sequence>
<keyword evidence="6" id="KW-0961">Cell wall biogenesis/degradation</keyword>
<dbReference type="InterPro" id="IPR016181">
    <property type="entry name" value="Acyl_CoA_acyltransferase"/>
</dbReference>
<keyword evidence="4" id="KW-0573">Peptidoglycan synthesis</keyword>
<dbReference type="GO" id="GO:0009252">
    <property type="term" value="P:peptidoglycan biosynthetic process"/>
    <property type="evidence" value="ECO:0007669"/>
    <property type="project" value="UniProtKB-KW"/>
</dbReference>
<organism evidence="7">
    <name type="scientific">freshwater metagenome</name>
    <dbReference type="NCBI Taxonomy" id="449393"/>
    <lineage>
        <taxon>unclassified sequences</taxon>
        <taxon>metagenomes</taxon>
        <taxon>ecological metagenomes</taxon>
    </lineage>
</organism>